<dbReference type="Proteomes" id="UP000593564">
    <property type="component" value="Unassembled WGS sequence"/>
</dbReference>
<reference evidence="1 2" key="2">
    <citation type="submission" date="2020-07" db="EMBL/GenBank/DDBJ databases">
        <title>Genome assembly of wild tea tree DASZ reveals pedigree and selection history of tea varieties.</title>
        <authorList>
            <person name="Zhang W."/>
        </authorList>
    </citation>
    <scope>NUCLEOTIDE SEQUENCE [LARGE SCALE GENOMIC DNA]</scope>
    <source>
        <strain evidence="2">cv. G240</strain>
        <tissue evidence="1">Leaf</tissue>
    </source>
</reference>
<protein>
    <submittedName>
        <fullName evidence="1">Uncharacterized protein</fullName>
    </submittedName>
</protein>
<evidence type="ECO:0000313" key="1">
    <source>
        <dbReference type="EMBL" id="KAF5938375.1"/>
    </source>
</evidence>
<dbReference type="AlphaFoldDB" id="A0A7J7GDI1"/>
<proteinExistence type="predicted"/>
<accession>A0A7J7GDI1</accession>
<keyword evidence="2" id="KW-1185">Reference proteome</keyword>
<gene>
    <name evidence="1" type="ORF">HYC85_022634</name>
</gene>
<sequence length="129" mass="14088">MSIGGSGTFDNALDFEDHATDGKSSVENLSLTLSKGTEENRQKAGYMEKIDHNMSKSLILRRRKSVFVIAVDCDMTSDFLDIIKVIVEAAGPGQECGLYRLRIIFSLLKSGGLSPMDFDAFICNSGSEL</sequence>
<dbReference type="EMBL" id="JACBKZ010000011">
    <property type="protein sequence ID" value="KAF5938375.1"/>
    <property type="molecule type" value="Genomic_DNA"/>
</dbReference>
<comment type="caution">
    <text evidence="1">The sequence shown here is derived from an EMBL/GenBank/DDBJ whole genome shotgun (WGS) entry which is preliminary data.</text>
</comment>
<name>A0A7J7GDI1_CAMSI</name>
<reference evidence="2" key="1">
    <citation type="journal article" date="2020" name="Nat. Commun.">
        <title>Genome assembly of wild tea tree DASZ reveals pedigree and selection history of tea varieties.</title>
        <authorList>
            <person name="Zhang W."/>
            <person name="Zhang Y."/>
            <person name="Qiu H."/>
            <person name="Guo Y."/>
            <person name="Wan H."/>
            <person name="Zhang X."/>
            <person name="Scossa F."/>
            <person name="Alseekh S."/>
            <person name="Zhang Q."/>
            <person name="Wang P."/>
            <person name="Xu L."/>
            <person name="Schmidt M.H."/>
            <person name="Jia X."/>
            <person name="Li D."/>
            <person name="Zhu A."/>
            <person name="Guo F."/>
            <person name="Chen W."/>
            <person name="Ni D."/>
            <person name="Usadel B."/>
            <person name="Fernie A.R."/>
            <person name="Wen W."/>
        </authorList>
    </citation>
    <scope>NUCLEOTIDE SEQUENCE [LARGE SCALE GENOMIC DNA]</scope>
    <source>
        <strain evidence="2">cv. G240</strain>
    </source>
</reference>
<evidence type="ECO:0000313" key="2">
    <source>
        <dbReference type="Proteomes" id="UP000593564"/>
    </source>
</evidence>
<organism evidence="1 2">
    <name type="scientific">Camellia sinensis</name>
    <name type="common">Tea plant</name>
    <name type="synonym">Thea sinensis</name>
    <dbReference type="NCBI Taxonomy" id="4442"/>
    <lineage>
        <taxon>Eukaryota</taxon>
        <taxon>Viridiplantae</taxon>
        <taxon>Streptophyta</taxon>
        <taxon>Embryophyta</taxon>
        <taxon>Tracheophyta</taxon>
        <taxon>Spermatophyta</taxon>
        <taxon>Magnoliopsida</taxon>
        <taxon>eudicotyledons</taxon>
        <taxon>Gunneridae</taxon>
        <taxon>Pentapetalae</taxon>
        <taxon>asterids</taxon>
        <taxon>Ericales</taxon>
        <taxon>Theaceae</taxon>
        <taxon>Camellia</taxon>
    </lineage>
</organism>